<evidence type="ECO:0000256" key="7">
    <source>
        <dbReference type="ARBA" id="ARBA00022970"/>
    </source>
</evidence>
<feature type="transmembrane region" description="Helical" evidence="10">
    <location>
        <begin position="28"/>
        <end position="48"/>
    </location>
</feature>
<dbReference type="AlphaFoldDB" id="A0A4S4AZP6"/>
<keyword evidence="5" id="KW-1003">Cell membrane</keyword>
<reference evidence="12 13" key="1">
    <citation type="submission" date="2019-04" db="EMBL/GenBank/DDBJ databases">
        <title>Azoarcus nasutitermitis sp. nov. isolated from termite nest.</title>
        <authorList>
            <person name="Lin S.-Y."/>
            <person name="Hameed A."/>
            <person name="Hsu Y.-H."/>
            <person name="Young C.-C."/>
        </authorList>
    </citation>
    <scope>NUCLEOTIDE SEQUENCE [LARGE SCALE GENOMIC DNA]</scope>
    <source>
        <strain evidence="12 13">CC-YHH838</strain>
    </source>
</reference>
<sequence>MPEYQWDFDAIFQYRGVLVEGMLTTLRVLAFSVTIGVALGLVLAPLRAAHSRWVRWPVQALIEVVRAVPPLVLVVWAYYCLPILTGMKLSAYWTCVLALGLYGSVFFAEIFRSGLQSVDHGLVEAALAVGMTPFKALMRVAAPIAFLRILPAFVGQSVMAVKNSVLGSYIAVGELLYEGQRLSTATFRPLEVLTLVALFFVVTILPLSLLAGSIERRIHGRYFRR</sequence>
<dbReference type="Pfam" id="PF00528">
    <property type="entry name" value="BPD_transp_1"/>
    <property type="match status" value="1"/>
</dbReference>
<dbReference type="EMBL" id="SSOC01000003">
    <property type="protein sequence ID" value="THF65653.1"/>
    <property type="molecule type" value="Genomic_DNA"/>
</dbReference>
<evidence type="ECO:0000259" key="11">
    <source>
        <dbReference type="PROSITE" id="PS50928"/>
    </source>
</evidence>
<comment type="function">
    <text evidence="1">Part of the binding-protein-dependent transport system for glutamine; probably responsible for the translocation of the substrate across the membrane.</text>
</comment>
<evidence type="ECO:0000256" key="1">
    <source>
        <dbReference type="ARBA" id="ARBA00003159"/>
    </source>
</evidence>
<evidence type="ECO:0000256" key="2">
    <source>
        <dbReference type="ARBA" id="ARBA00004429"/>
    </source>
</evidence>
<dbReference type="Gene3D" id="1.10.3720.10">
    <property type="entry name" value="MetI-like"/>
    <property type="match status" value="1"/>
</dbReference>
<accession>A0A4S4AZP6</accession>
<feature type="domain" description="ABC transmembrane type-1" evidence="11">
    <location>
        <begin position="22"/>
        <end position="211"/>
    </location>
</feature>
<evidence type="ECO:0000256" key="5">
    <source>
        <dbReference type="ARBA" id="ARBA00022475"/>
    </source>
</evidence>
<dbReference type="RefSeq" id="WP_136347859.1">
    <property type="nucleotide sequence ID" value="NZ_SSOC01000003.1"/>
</dbReference>
<dbReference type="CDD" id="cd06261">
    <property type="entry name" value="TM_PBP2"/>
    <property type="match status" value="1"/>
</dbReference>
<dbReference type="PANTHER" id="PTHR30614:SF20">
    <property type="entry name" value="GLUTAMINE TRANSPORT SYSTEM PERMEASE PROTEIN GLNP"/>
    <property type="match status" value="1"/>
</dbReference>
<dbReference type="NCBIfam" id="TIGR01726">
    <property type="entry name" value="HEQRo_perm_3TM"/>
    <property type="match status" value="1"/>
</dbReference>
<evidence type="ECO:0000256" key="4">
    <source>
        <dbReference type="ARBA" id="ARBA00022448"/>
    </source>
</evidence>
<feature type="transmembrane region" description="Helical" evidence="10">
    <location>
        <begin position="192"/>
        <end position="214"/>
    </location>
</feature>
<keyword evidence="9 10" id="KW-0472">Membrane</keyword>
<organism evidence="12 13">
    <name type="scientific">Pseudothauera nasutitermitis</name>
    <dbReference type="NCBI Taxonomy" id="2565930"/>
    <lineage>
        <taxon>Bacteria</taxon>
        <taxon>Pseudomonadati</taxon>
        <taxon>Pseudomonadota</taxon>
        <taxon>Betaproteobacteria</taxon>
        <taxon>Rhodocyclales</taxon>
        <taxon>Zoogloeaceae</taxon>
        <taxon>Pseudothauera</taxon>
    </lineage>
</organism>
<dbReference type="InterPro" id="IPR010065">
    <property type="entry name" value="AA_ABC_transptr_permease_3TM"/>
</dbReference>
<dbReference type="InterPro" id="IPR043429">
    <property type="entry name" value="ArtM/GltK/GlnP/TcyL/YhdX-like"/>
</dbReference>
<comment type="caution">
    <text evidence="12">The sequence shown here is derived from an EMBL/GenBank/DDBJ whole genome shotgun (WGS) entry which is preliminary data.</text>
</comment>
<gene>
    <name evidence="12" type="ORF">E6C76_08800</name>
</gene>
<keyword evidence="4 10" id="KW-0813">Transport</keyword>
<dbReference type="PROSITE" id="PS50928">
    <property type="entry name" value="ABC_TM1"/>
    <property type="match status" value="1"/>
</dbReference>
<comment type="similarity">
    <text evidence="3">Belongs to the binding-protein-dependent transport system permease family. HisMQ subfamily.</text>
</comment>
<dbReference type="GO" id="GO:0043190">
    <property type="term" value="C:ATP-binding cassette (ABC) transporter complex"/>
    <property type="evidence" value="ECO:0007669"/>
    <property type="project" value="InterPro"/>
</dbReference>
<evidence type="ECO:0000313" key="12">
    <source>
        <dbReference type="EMBL" id="THF65653.1"/>
    </source>
</evidence>
<dbReference type="Proteomes" id="UP000308430">
    <property type="component" value="Unassembled WGS sequence"/>
</dbReference>
<dbReference type="InterPro" id="IPR035906">
    <property type="entry name" value="MetI-like_sf"/>
</dbReference>
<dbReference type="GO" id="GO:0022857">
    <property type="term" value="F:transmembrane transporter activity"/>
    <property type="evidence" value="ECO:0007669"/>
    <property type="project" value="InterPro"/>
</dbReference>
<keyword evidence="7" id="KW-0029">Amino-acid transport</keyword>
<dbReference type="PANTHER" id="PTHR30614">
    <property type="entry name" value="MEMBRANE COMPONENT OF AMINO ACID ABC TRANSPORTER"/>
    <property type="match status" value="1"/>
</dbReference>
<name>A0A4S4AZP6_9RHOO</name>
<dbReference type="InterPro" id="IPR000515">
    <property type="entry name" value="MetI-like"/>
</dbReference>
<evidence type="ECO:0000256" key="10">
    <source>
        <dbReference type="RuleBase" id="RU363032"/>
    </source>
</evidence>
<evidence type="ECO:0000256" key="3">
    <source>
        <dbReference type="ARBA" id="ARBA00010072"/>
    </source>
</evidence>
<feature type="transmembrane region" description="Helical" evidence="10">
    <location>
        <begin position="60"/>
        <end position="79"/>
    </location>
</feature>
<dbReference type="SUPFAM" id="SSF161098">
    <property type="entry name" value="MetI-like"/>
    <property type="match status" value="1"/>
</dbReference>
<evidence type="ECO:0000256" key="8">
    <source>
        <dbReference type="ARBA" id="ARBA00022989"/>
    </source>
</evidence>
<feature type="transmembrane region" description="Helical" evidence="10">
    <location>
        <begin position="91"/>
        <end position="111"/>
    </location>
</feature>
<evidence type="ECO:0000256" key="6">
    <source>
        <dbReference type="ARBA" id="ARBA00022692"/>
    </source>
</evidence>
<keyword evidence="6 10" id="KW-0812">Transmembrane</keyword>
<protein>
    <submittedName>
        <fullName evidence="12">Amino acid ABC transporter permease</fullName>
    </submittedName>
</protein>
<comment type="subcellular location">
    <subcellularLocation>
        <location evidence="2">Cell inner membrane</location>
        <topology evidence="2">Multi-pass membrane protein</topology>
    </subcellularLocation>
    <subcellularLocation>
        <location evidence="10">Cell membrane</location>
        <topology evidence="10">Multi-pass membrane protein</topology>
    </subcellularLocation>
</comment>
<keyword evidence="13" id="KW-1185">Reference proteome</keyword>
<evidence type="ECO:0000313" key="13">
    <source>
        <dbReference type="Proteomes" id="UP000308430"/>
    </source>
</evidence>
<keyword evidence="8 10" id="KW-1133">Transmembrane helix</keyword>
<dbReference type="OrthoDB" id="9771188at2"/>
<dbReference type="GO" id="GO:0006865">
    <property type="term" value="P:amino acid transport"/>
    <property type="evidence" value="ECO:0007669"/>
    <property type="project" value="UniProtKB-KW"/>
</dbReference>
<proteinExistence type="inferred from homology"/>
<evidence type="ECO:0000256" key="9">
    <source>
        <dbReference type="ARBA" id="ARBA00023136"/>
    </source>
</evidence>